<dbReference type="InterPro" id="IPR036908">
    <property type="entry name" value="RlpA-like_sf"/>
</dbReference>
<organism evidence="4 5">
    <name type="scientific">Meripilus lineatus</name>
    <dbReference type="NCBI Taxonomy" id="2056292"/>
    <lineage>
        <taxon>Eukaryota</taxon>
        <taxon>Fungi</taxon>
        <taxon>Dikarya</taxon>
        <taxon>Basidiomycota</taxon>
        <taxon>Agaricomycotina</taxon>
        <taxon>Agaricomycetes</taxon>
        <taxon>Polyporales</taxon>
        <taxon>Meripilaceae</taxon>
        <taxon>Meripilus</taxon>
    </lineage>
</organism>
<protein>
    <recommendedName>
        <fullName evidence="6">RlpA-like protein double-psi beta-barrel domain-containing protein</fullName>
    </recommendedName>
</protein>
<evidence type="ECO:0000256" key="3">
    <source>
        <dbReference type="SAM" id="SignalP"/>
    </source>
</evidence>
<dbReference type="Gene3D" id="2.40.40.10">
    <property type="entry name" value="RlpA-like domain"/>
    <property type="match status" value="1"/>
</dbReference>
<feature type="compositionally biased region" description="Pro residues" evidence="2">
    <location>
        <begin position="136"/>
        <end position="147"/>
    </location>
</feature>
<feature type="chain" id="PRO_5041935808" description="RlpA-like protein double-psi beta-barrel domain-containing protein" evidence="3">
    <location>
        <begin position="19"/>
        <end position="167"/>
    </location>
</feature>
<gene>
    <name evidence="4" type="ORF">NLI96_g13211</name>
</gene>
<evidence type="ECO:0000313" key="4">
    <source>
        <dbReference type="EMBL" id="KAJ3472890.1"/>
    </source>
</evidence>
<feature type="compositionally biased region" description="Low complexity" evidence="2">
    <location>
        <begin position="148"/>
        <end position="167"/>
    </location>
</feature>
<evidence type="ECO:0000313" key="5">
    <source>
        <dbReference type="Proteomes" id="UP001212997"/>
    </source>
</evidence>
<sequence>MLFVTIALLCLLFQNVASAPYDVQVKRASEVTHTGISLFGHAGLGACGFVDTDNDPIVGISTIIFGTGGNCNQWMEVTNTANGKTVLVRTRDSCTSCGRDDIILSPSAFASIGDIALGELNVQWHFKAKDFTPSATPKPSPAPPHSTPKPSTSTPKPTPKPSTAQKP</sequence>
<feature type="region of interest" description="Disordered" evidence="2">
    <location>
        <begin position="130"/>
        <end position="167"/>
    </location>
</feature>
<keyword evidence="5" id="KW-1185">Reference proteome</keyword>
<dbReference type="PANTHER" id="PTHR31836">
    <property type="match status" value="1"/>
</dbReference>
<accession>A0AAD5USD1</accession>
<proteinExistence type="predicted"/>
<feature type="signal peptide" evidence="3">
    <location>
        <begin position="1"/>
        <end position="18"/>
    </location>
</feature>
<dbReference type="PANTHER" id="PTHR31836:SF21">
    <property type="entry name" value="EXPANSIN-LIKE PROTEIN 7"/>
    <property type="match status" value="1"/>
</dbReference>
<name>A0AAD5USD1_9APHY</name>
<dbReference type="AlphaFoldDB" id="A0AAD5USD1"/>
<dbReference type="EMBL" id="JANAWD010001688">
    <property type="protein sequence ID" value="KAJ3472890.1"/>
    <property type="molecule type" value="Genomic_DNA"/>
</dbReference>
<dbReference type="CDD" id="cd22191">
    <property type="entry name" value="DPBB_RlpA_EXP_N-like"/>
    <property type="match status" value="1"/>
</dbReference>
<evidence type="ECO:0000256" key="2">
    <source>
        <dbReference type="SAM" id="MobiDB-lite"/>
    </source>
</evidence>
<evidence type="ECO:0000256" key="1">
    <source>
        <dbReference type="ARBA" id="ARBA00022729"/>
    </source>
</evidence>
<evidence type="ECO:0008006" key="6">
    <source>
        <dbReference type="Google" id="ProtNLM"/>
    </source>
</evidence>
<comment type="caution">
    <text evidence="4">The sequence shown here is derived from an EMBL/GenBank/DDBJ whole genome shotgun (WGS) entry which is preliminary data.</text>
</comment>
<dbReference type="SUPFAM" id="SSF50685">
    <property type="entry name" value="Barwin-like endoglucanases"/>
    <property type="match status" value="1"/>
</dbReference>
<dbReference type="InterPro" id="IPR051477">
    <property type="entry name" value="Expansin_CellWall"/>
</dbReference>
<dbReference type="Proteomes" id="UP001212997">
    <property type="component" value="Unassembled WGS sequence"/>
</dbReference>
<reference evidence="4" key="1">
    <citation type="submission" date="2022-07" db="EMBL/GenBank/DDBJ databases">
        <title>Genome Sequence of Physisporinus lineatus.</title>
        <authorList>
            <person name="Buettner E."/>
        </authorList>
    </citation>
    <scope>NUCLEOTIDE SEQUENCE</scope>
    <source>
        <strain evidence="4">VT162</strain>
    </source>
</reference>
<keyword evidence="1 3" id="KW-0732">Signal</keyword>